<feature type="domain" description="DinB-like" evidence="1">
    <location>
        <begin position="70"/>
        <end position="200"/>
    </location>
</feature>
<sequence>MPIIRTEVDIHAPIHLCYRSIESMIRRIYQKYCGKERKTESTSLVFLDYGKGVLFLDKKKICQRLGEMTDFIHTLKTVSTDQWMKPIGEGKWSPLEIVAHLHFWDRYLIEERLPEIEPDGAGSLEIEDINLKASLWTRSGVSCEEVIEQFLEFRGQLLRFLEGMPDADWDRMVRIGNHTISLAEYILEAIDHDEHHREQLRECFMKNVEGGTIP</sequence>
<accession>A0A1H2QTC1</accession>
<evidence type="ECO:0000313" key="3">
    <source>
        <dbReference type="Proteomes" id="UP000198534"/>
    </source>
</evidence>
<proteinExistence type="predicted"/>
<gene>
    <name evidence="2" type="ORF">SAMN05444487_101290</name>
</gene>
<dbReference type="EMBL" id="FNNQ01000001">
    <property type="protein sequence ID" value="SDW09894.1"/>
    <property type="molecule type" value="Genomic_DNA"/>
</dbReference>
<dbReference type="AlphaFoldDB" id="A0A1H2QTC1"/>
<dbReference type="SUPFAM" id="SSF109854">
    <property type="entry name" value="DinB/YfiT-like putative metalloenzymes"/>
    <property type="match status" value="1"/>
</dbReference>
<dbReference type="Gene3D" id="1.20.120.450">
    <property type="entry name" value="dinb family like domain"/>
    <property type="match status" value="1"/>
</dbReference>
<protein>
    <submittedName>
        <fullName evidence="2">DinB superfamily protein</fullName>
    </submittedName>
</protein>
<dbReference type="InterPro" id="IPR034660">
    <property type="entry name" value="DinB/YfiT-like"/>
</dbReference>
<dbReference type="Pfam" id="PF12867">
    <property type="entry name" value="DinB_2"/>
    <property type="match status" value="1"/>
</dbReference>
<dbReference type="InterPro" id="IPR024775">
    <property type="entry name" value="DinB-like"/>
</dbReference>
<dbReference type="OrthoDB" id="2964295at2"/>
<evidence type="ECO:0000313" key="2">
    <source>
        <dbReference type="EMBL" id="SDW09894.1"/>
    </source>
</evidence>
<dbReference type="STRING" id="1048340.SAMN05444487_101290"/>
<evidence type="ECO:0000259" key="1">
    <source>
        <dbReference type="Pfam" id="PF12867"/>
    </source>
</evidence>
<organism evidence="2 3">
    <name type="scientific">Marininema mesophilum</name>
    <dbReference type="NCBI Taxonomy" id="1048340"/>
    <lineage>
        <taxon>Bacteria</taxon>
        <taxon>Bacillati</taxon>
        <taxon>Bacillota</taxon>
        <taxon>Bacilli</taxon>
        <taxon>Bacillales</taxon>
        <taxon>Thermoactinomycetaceae</taxon>
        <taxon>Marininema</taxon>
    </lineage>
</organism>
<reference evidence="2 3" key="1">
    <citation type="submission" date="2016-10" db="EMBL/GenBank/DDBJ databases">
        <authorList>
            <person name="de Groot N.N."/>
        </authorList>
    </citation>
    <scope>NUCLEOTIDE SEQUENCE [LARGE SCALE GENOMIC DNA]</scope>
    <source>
        <strain evidence="2 3">DSM 45610</strain>
    </source>
</reference>
<keyword evidence="3" id="KW-1185">Reference proteome</keyword>
<name>A0A1H2QTC1_9BACL</name>
<dbReference type="Proteomes" id="UP000198534">
    <property type="component" value="Unassembled WGS sequence"/>
</dbReference>